<dbReference type="Proteomes" id="UP001358586">
    <property type="component" value="Chromosome 12"/>
</dbReference>
<proteinExistence type="predicted"/>
<sequence>MVNLNFLCDSKGERYSPPDNPSTKKNSARGVEHVDGEFSLLEGDVKKSVLDGFPNYLYKKEVLWEIWGMIGKVTKLDFNTDSKVRGWYAHMVVYANLDKPLISKVIINENLQRIEYESLLVACFSYGHYGYNKDSCSHSLKISALLEEVVSSAKTVQENMAAEKREFDL</sequence>
<evidence type="ECO:0000313" key="3">
    <source>
        <dbReference type="Proteomes" id="UP001358586"/>
    </source>
</evidence>
<comment type="caution">
    <text evidence="2">The sequence shown here is derived from an EMBL/GenBank/DDBJ whole genome shotgun (WGS) entry which is preliminary data.</text>
</comment>
<reference evidence="2 3" key="1">
    <citation type="submission" date="2023-03" db="EMBL/GenBank/DDBJ databases">
        <title>WGS of Gossypium arboreum.</title>
        <authorList>
            <person name="Yu D."/>
        </authorList>
    </citation>
    <scope>NUCLEOTIDE SEQUENCE [LARGE SCALE GENOMIC DNA]</scope>
    <source>
        <tissue evidence="2">Leaf</tissue>
    </source>
</reference>
<protein>
    <submittedName>
        <fullName evidence="2">Uncharacterized protein</fullName>
    </submittedName>
</protein>
<organism evidence="2 3">
    <name type="scientific">Gossypium arboreum</name>
    <name type="common">Tree cotton</name>
    <name type="synonym">Gossypium nanking</name>
    <dbReference type="NCBI Taxonomy" id="29729"/>
    <lineage>
        <taxon>Eukaryota</taxon>
        <taxon>Viridiplantae</taxon>
        <taxon>Streptophyta</taxon>
        <taxon>Embryophyta</taxon>
        <taxon>Tracheophyta</taxon>
        <taxon>Spermatophyta</taxon>
        <taxon>Magnoliopsida</taxon>
        <taxon>eudicotyledons</taxon>
        <taxon>Gunneridae</taxon>
        <taxon>Pentapetalae</taxon>
        <taxon>rosids</taxon>
        <taxon>malvids</taxon>
        <taxon>Malvales</taxon>
        <taxon>Malvaceae</taxon>
        <taxon>Malvoideae</taxon>
        <taxon>Gossypium</taxon>
    </lineage>
</organism>
<dbReference type="InterPro" id="IPR040256">
    <property type="entry name" value="At4g02000-like"/>
</dbReference>
<evidence type="ECO:0000256" key="1">
    <source>
        <dbReference type="SAM" id="MobiDB-lite"/>
    </source>
</evidence>
<name>A0ABR0MM76_GOSAR</name>
<accession>A0ABR0MM76</accession>
<dbReference type="PANTHER" id="PTHR31286">
    <property type="entry name" value="GLYCINE-RICH CELL WALL STRUCTURAL PROTEIN 1.8-LIKE"/>
    <property type="match status" value="1"/>
</dbReference>
<feature type="region of interest" description="Disordered" evidence="1">
    <location>
        <begin position="10"/>
        <end position="30"/>
    </location>
</feature>
<keyword evidence="3" id="KW-1185">Reference proteome</keyword>
<gene>
    <name evidence="2" type="ORF">PVK06_042961</name>
</gene>
<dbReference type="EMBL" id="JARKNE010000012">
    <property type="protein sequence ID" value="KAK5775094.1"/>
    <property type="molecule type" value="Genomic_DNA"/>
</dbReference>
<evidence type="ECO:0000313" key="2">
    <source>
        <dbReference type="EMBL" id="KAK5775094.1"/>
    </source>
</evidence>
<dbReference type="PANTHER" id="PTHR31286:SF173">
    <property type="entry name" value="DUF4283 DOMAIN-CONTAINING PROTEIN"/>
    <property type="match status" value="1"/>
</dbReference>